<evidence type="ECO:0000313" key="1">
    <source>
        <dbReference type="EMBL" id="KEO73702.1"/>
    </source>
</evidence>
<organism evidence="1 2">
    <name type="scientific">Anditalea andensis</name>
    <dbReference type="NCBI Taxonomy" id="1048983"/>
    <lineage>
        <taxon>Bacteria</taxon>
        <taxon>Pseudomonadati</taxon>
        <taxon>Bacteroidota</taxon>
        <taxon>Cytophagia</taxon>
        <taxon>Cytophagales</taxon>
        <taxon>Cytophagaceae</taxon>
        <taxon>Anditalea</taxon>
    </lineage>
</organism>
<accession>A0A074LIU3</accession>
<dbReference type="Proteomes" id="UP000027821">
    <property type="component" value="Unassembled WGS sequence"/>
</dbReference>
<name>A0A074LIU3_9BACT</name>
<evidence type="ECO:0000313" key="2">
    <source>
        <dbReference type="Proteomes" id="UP000027821"/>
    </source>
</evidence>
<dbReference type="AlphaFoldDB" id="A0A074LIU3"/>
<dbReference type="EMBL" id="JMIH01000019">
    <property type="protein sequence ID" value="KEO73702.1"/>
    <property type="molecule type" value="Genomic_DNA"/>
</dbReference>
<dbReference type="Pfam" id="PF14305">
    <property type="entry name" value="ATPgrasp_TupA"/>
    <property type="match status" value="1"/>
</dbReference>
<gene>
    <name evidence="1" type="ORF">EL17_10755</name>
</gene>
<keyword evidence="2" id="KW-1185">Reference proteome</keyword>
<proteinExistence type="predicted"/>
<dbReference type="InterPro" id="IPR029465">
    <property type="entry name" value="ATPgrasp_TupA"/>
</dbReference>
<dbReference type="OrthoDB" id="9791827at2"/>
<dbReference type="STRING" id="1048983.EL17_10755"/>
<comment type="caution">
    <text evidence="1">The sequence shown here is derived from an EMBL/GenBank/DDBJ whole genome shotgun (WGS) entry which is preliminary data.</text>
</comment>
<sequence length="294" mass="34040">MNRILDNIERISSTAIKLHIQYYRRFNKVPNLFFPKTFMEKLYSRIMNPLPIFSQLADKVEVRNYVKRVLGPEYLIPLYGVYDSLTEEDLNELPSSFVLKANHGAGFYKVVADKSQESISSLVSEANHWLSIDYSKRYFEKHYGQIIPKLIAEKALLVEGKSPTDYKVHVFNRPEGEEDYLFIQVMAKCGGKMQNAFFLESWDPAPFKLRRKGVGDIESPELLAKPAILNELINASKVLAKPFSYARVDFYIYEGKLYFGEITFSHAAGNMNIEPEIWNMELGKMFSWPDRFSL</sequence>
<reference evidence="1 2" key="1">
    <citation type="submission" date="2014-04" db="EMBL/GenBank/DDBJ databases">
        <title>Characterization and application of a salt tolerant electro-active bacterium.</title>
        <authorList>
            <person name="Yang L."/>
            <person name="Wei S."/>
            <person name="Tay Q.X.M."/>
        </authorList>
    </citation>
    <scope>NUCLEOTIDE SEQUENCE [LARGE SCALE GENOMIC DNA]</scope>
    <source>
        <strain evidence="1 2">LY1</strain>
    </source>
</reference>
<protein>
    <submittedName>
        <fullName evidence="1">Uncharacterized protein</fullName>
    </submittedName>
</protein>
<dbReference type="eggNOG" id="COG1216">
    <property type="taxonomic scope" value="Bacteria"/>
</dbReference>